<name>A0ABQ5W4C7_9HYPH</name>
<evidence type="ECO:0000256" key="1">
    <source>
        <dbReference type="SAM" id="MobiDB-lite"/>
    </source>
</evidence>
<dbReference type="EMBL" id="BSNS01000011">
    <property type="protein sequence ID" value="GLQ54924.1"/>
    <property type="molecule type" value="Genomic_DNA"/>
</dbReference>
<reference evidence="3" key="1">
    <citation type="journal article" date="2019" name="Int. J. Syst. Evol. Microbiol.">
        <title>The Global Catalogue of Microorganisms (GCM) 10K type strain sequencing project: providing services to taxonomists for standard genome sequencing and annotation.</title>
        <authorList>
            <consortium name="The Broad Institute Genomics Platform"/>
            <consortium name="The Broad Institute Genome Sequencing Center for Infectious Disease"/>
            <person name="Wu L."/>
            <person name="Ma J."/>
        </authorList>
    </citation>
    <scope>NUCLEOTIDE SEQUENCE [LARGE SCALE GENOMIC DNA]</scope>
    <source>
        <strain evidence="3">NBRC 112416</strain>
    </source>
</reference>
<organism evidence="2 3">
    <name type="scientific">Devosia nitrariae</name>
    <dbReference type="NCBI Taxonomy" id="2071872"/>
    <lineage>
        <taxon>Bacteria</taxon>
        <taxon>Pseudomonadati</taxon>
        <taxon>Pseudomonadota</taxon>
        <taxon>Alphaproteobacteria</taxon>
        <taxon>Hyphomicrobiales</taxon>
        <taxon>Devosiaceae</taxon>
        <taxon>Devosia</taxon>
    </lineage>
</organism>
<keyword evidence="3" id="KW-1185">Reference proteome</keyword>
<gene>
    <name evidence="2" type="ORF">GCM10010862_21830</name>
</gene>
<dbReference type="Proteomes" id="UP001156691">
    <property type="component" value="Unassembled WGS sequence"/>
</dbReference>
<accession>A0ABQ5W4C7</accession>
<proteinExistence type="predicted"/>
<evidence type="ECO:0000313" key="3">
    <source>
        <dbReference type="Proteomes" id="UP001156691"/>
    </source>
</evidence>
<comment type="caution">
    <text evidence="2">The sequence shown here is derived from an EMBL/GenBank/DDBJ whole genome shotgun (WGS) entry which is preliminary data.</text>
</comment>
<evidence type="ECO:0000313" key="2">
    <source>
        <dbReference type="EMBL" id="GLQ54924.1"/>
    </source>
</evidence>
<protein>
    <submittedName>
        <fullName evidence="2">Uncharacterized protein</fullName>
    </submittedName>
</protein>
<feature type="region of interest" description="Disordered" evidence="1">
    <location>
        <begin position="1"/>
        <end position="23"/>
    </location>
</feature>
<sequence length="59" mass="6051">MHRVGNDAVGAEKLSQSGDDCGGIGEHDGTIAGGCKSARRKLAPLAPLCHNRPDHTSKG</sequence>